<dbReference type="HOGENOM" id="CLU_1363628_0_0_2"/>
<keyword evidence="1" id="KW-0472">Membrane</keyword>
<keyword evidence="1" id="KW-0812">Transmembrane</keyword>
<protein>
    <submittedName>
        <fullName evidence="2">Uncharacterized protein</fullName>
    </submittedName>
</protein>
<keyword evidence="1" id="KW-1133">Transmembrane helix</keyword>
<proteinExistence type="predicted"/>
<dbReference type="AlphaFoldDB" id="U1N2T1"/>
<evidence type="ECO:0000256" key="1">
    <source>
        <dbReference type="SAM" id="Phobius"/>
    </source>
</evidence>
<reference evidence="2 3" key="1">
    <citation type="journal article" date="2013" name="PLoS ONE">
        <title>Assembly-driven community genomics of a hypersaline microbial ecosystem.</title>
        <authorList>
            <person name="Podell S."/>
            <person name="Ugalde J.A."/>
            <person name="Narasingarao P."/>
            <person name="Banfield J.F."/>
            <person name="Heidelberg K.B."/>
            <person name="Allen E.E."/>
        </authorList>
    </citation>
    <scope>NUCLEOTIDE SEQUENCE [LARGE SCALE GENOMIC DNA]</scope>
    <source>
        <strain evidence="3">J07HQW1</strain>
    </source>
</reference>
<dbReference type="EMBL" id="KE356560">
    <property type="protein sequence ID" value="ERG90668.1"/>
    <property type="molecule type" value="Genomic_DNA"/>
</dbReference>
<accession>U1N2T1</accession>
<sequence length="200" mass="21987">MDTDVWPDNIKEAAVMIGLAVFAVSVIGLWHTNPGLIFRAEALLEQLTIGVIPGIGYSTSTADVTLQIETREVKQLNVNSRETTHEYAYCGVMSDPTTISNAWLTDTIEASQTKTTFSVDNCPFSAVTSYKSLIHYQPTSVRLSETDRKTALRYGYDYTCVMVDQVSENPGTVATNLKCYSVPTSTDGEFTQVDVMISSE</sequence>
<dbReference type="Proteomes" id="UP000030649">
    <property type="component" value="Unassembled WGS sequence"/>
</dbReference>
<name>U1N2T1_9EURY</name>
<evidence type="ECO:0000313" key="3">
    <source>
        <dbReference type="Proteomes" id="UP000030649"/>
    </source>
</evidence>
<organism evidence="2 3">
    <name type="scientific">Haloquadratum walsbyi J07HQW1</name>
    <dbReference type="NCBI Taxonomy" id="1238424"/>
    <lineage>
        <taxon>Archaea</taxon>
        <taxon>Methanobacteriati</taxon>
        <taxon>Methanobacteriota</taxon>
        <taxon>Stenosarchaea group</taxon>
        <taxon>Halobacteria</taxon>
        <taxon>Halobacteriales</taxon>
        <taxon>Haloferacaceae</taxon>
        <taxon>Haloquadratum</taxon>
    </lineage>
</organism>
<evidence type="ECO:0000313" key="2">
    <source>
        <dbReference type="EMBL" id="ERG90668.1"/>
    </source>
</evidence>
<gene>
    <name evidence="2" type="ORF">J07HQW1_00695</name>
</gene>
<feature type="transmembrane region" description="Helical" evidence="1">
    <location>
        <begin position="13"/>
        <end position="30"/>
    </location>
</feature>